<evidence type="ECO:0000256" key="10">
    <source>
        <dbReference type="ARBA" id="ARBA00047761"/>
    </source>
</evidence>
<comment type="caution">
    <text evidence="14">The sequence shown here is derived from an EMBL/GenBank/DDBJ whole genome shotgun (WGS) entry which is preliminary data.</text>
</comment>
<dbReference type="Pfam" id="PF00481">
    <property type="entry name" value="PP2C"/>
    <property type="match status" value="1"/>
</dbReference>
<comment type="catalytic activity">
    <reaction evidence="10">
        <text>O-phospho-L-seryl-[protein] + H2O = L-seryl-[protein] + phosphate</text>
        <dbReference type="Rhea" id="RHEA:20629"/>
        <dbReference type="Rhea" id="RHEA-COMP:9863"/>
        <dbReference type="Rhea" id="RHEA-COMP:11604"/>
        <dbReference type="ChEBI" id="CHEBI:15377"/>
        <dbReference type="ChEBI" id="CHEBI:29999"/>
        <dbReference type="ChEBI" id="CHEBI:43474"/>
        <dbReference type="ChEBI" id="CHEBI:83421"/>
        <dbReference type="EC" id="3.1.3.16"/>
    </reaction>
</comment>
<accession>A0AAW1GNW3</accession>
<keyword evidence="8" id="KW-0904">Protein phosphatase</keyword>
<dbReference type="InterPro" id="IPR036457">
    <property type="entry name" value="PPM-type-like_dom_sf"/>
</dbReference>
<evidence type="ECO:0000313" key="15">
    <source>
        <dbReference type="Proteomes" id="UP001443914"/>
    </source>
</evidence>
<evidence type="ECO:0000256" key="7">
    <source>
        <dbReference type="ARBA" id="ARBA00022842"/>
    </source>
</evidence>
<keyword evidence="7" id="KW-0460">Magnesium</keyword>
<evidence type="ECO:0000256" key="1">
    <source>
        <dbReference type="ARBA" id="ARBA00001936"/>
    </source>
</evidence>
<evidence type="ECO:0000313" key="14">
    <source>
        <dbReference type="EMBL" id="KAK9666510.1"/>
    </source>
</evidence>
<evidence type="ECO:0000256" key="3">
    <source>
        <dbReference type="ARBA" id="ARBA00006702"/>
    </source>
</evidence>
<dbReference type="CDD" id="cd00143">
    <property type="entry name" value="PP2Cc"/>
    <property type="match status" value="1"/>
</dbReference>
<dbReference type="PANTHER" id="PTHR47992">
    <property type="entry name" value="PROTEIN PHOSPHATASE"/>
    <property type="match status" value="1"/>
</dbReference>
<dbReference type="InterPro" id="IPR001932">
    <property type="entry name" value="PPM-type_phosphatase-like_dom"/>
</dbReference>
<dbReference type="Proteomes" id="UP001443914">
    <property type="component" value="Unassembled WGS sequence"/>
</dbReference>
<reference evidence="14" key="1">
    <citation type="submission" date="2024-03" db="EMBL/GenBank/DDBJ databases">
        <title>WGS assembly of Saponaria officinalis var. Norfolk2.</title>
        <authorList>
            <person name="Jenkins J."/>
            <person name="Shu S."/>
            <person name="Grimwood J."/>
            <person name="Barry K."/>
            <person name="Goodstein D."/>
            <person name="Schmutz J."/>
            <person name="Leebens-Mack J."/>
            <person name="Osbourn A."/>
        </authorList>
    </citation>
    <scope>NUCLEOTIDE SEQUENCE [LARGE SCALE GENOMIC DNA]</scope>
    <source>
        <strain evidence="14">JIC</strain>
    </source>
</reference>
<dbReference type="GO" id="GO:0004722">
    <property type="term" value="F:protein serine/threonine phosphatase activity"/>
    <property type="evidence" value="ECO:0007669"/>
    <property type="project" value="UniProtKB-EC"/>
</dbReference>
<keyword evidence="5" id="KW-0479">Metal-binding</keyword>
<dbReference type="GO" id="GO:0046872">
    <property type="term" value="F:metal ion binding"/>
    <property type="evidence" value="ECO:0007669"/>
    <property type="project" value="UniProtKB-KW"/>
</dbReference>
<evidence type="ECO:0000256" key="6">
    <source>
        <dbReference type="ARBA" id="ARBA00022801"/>
    </source>
</evidence>
<dbReference type="SMART" id="SM00332">
    <property type="entry name" value="PP2Cc"/>
    <property type="match status" value="1"/>
</dbReference>
<protein>
    <recommendedName>
        <fullName evidence="4">protein-serine/threonine phosphatase</fullName>
        <ecNumber evidence="4">3.1.3.16</ecNumber>
    </recommendedName>
</protein>
<keyword evidence="6" id="KW-0378">Hydrolase</keyword>
<dbReference type="SUPFAM" id="SSF81606">
    <property type="entry name" value="PP2C-like"/>
    <property type="match status" value="1"/>
</dbReference>
<keyword evidence="15" id="KW-1185">Reference proteome</keyword>
<organism evidence="14 15">
    <name type="scientific">Saponaria officinalis</name>
    <name type="common">Common soapwort</name>
    <name type="synonym">Lychnis saponaria</name>
    <dbReference type="NCBI Taxonomy" id="3572"/>
    <lineage>
        <taxon>Eukaryota</taxon>
        <taxon>Viridiplantae</taxon>
        <taxon>Streptophyta</taxon>
        <taxon>Embryophyta</taxon>
        <taxon>Tracheophyta</taxon>
        <taxon>Spermatophyta</taxon>
        <taxon>Magnoliopsida</taxon>
        <taxon>eudicotyledons</taxon>
        <taxon>Gunneridae</taxon>
        <taxon>Pentapetalae</taxon>
        <taxon>Caryophyllales</taxon>
        <taxon>Caryophyllaceae</taxon>
        <taxon>Caryophylleae</taxon>
        <taxon>Saponaria</taxon>
    </lineage>
</organism>
<keyword evidence="9" id="KW-0464">Manganese</keyword>
<sequence>MTLTARTKSRRVKSTLNNAQNVESGRQEEDGEILQDKHPKEHVSYGCHMVRGKMDHRMEDCVVAKRRRMNGNELGLYAIFNGHAGREVAEYLKHNLFDSILHQSDFWTDPESAVRKAYKDTDEEILGKVADWRGGSTAVTAILINREKLIVANVGDSRGVLCRRQKIEQVITVDHEPENEREVVEERGGFVSQKPGNVPRVDGVLAMTRAFGDGKLKEHITAEPDVRVEKVDADAKFIVLASDGIWKVLSNEEACDCIRELDEAQSAAEELVKDALHRGSADDISCVVVMFH</sequence>
<comment type="cofactor">
    <cofactor evidence="2">
        <name>Mg(2+)</name>
        <dbReference type="ChEBI" id="CHEBI:18420"/>
    </cofactor>
</comment>
<evidence type="ECO:0000256" key="5">
    <source>
        <dbReference type="ARBA" id="ARBA00022723"/>
    </source>
</evidence>
<comment type="similarity">
    <text evidence="3">Belongs to the PP2C family.</text>
</comment>
<dbReference type="FunFam" id="3.60.40.10:FF:000010">
    <property type="entry name" value="Probable protein phosphatase 2C 39"/>
    <property type="match status" value="1"/>
</dbReference>
<dbReference type="AlphaFoldDB" id="A0AAW1GNW3"/>
<evidence type="ECO:0000256" key="8">
    <source>
        <dbReference type="ARBA" id="ARBA00022912"/>
    </source>
</evidence>
<gene>
    <name evidence="14" type="ORF">RND81_14G189800</name>
</gene>
<evidence type="ECO:0000256" key="4">
    <source>
        <dbReference type="ARBA" id="ARBA00013081"/>
    </source>
</evidence>
<dbReference type="EC" id="3.1.3.16" evidence="4"/>
<comment type="catalytic activity">
    <reaction evidence="11">
        <text>O-phospho-L-threonyl-[protein] + H2O = L-threonyl-[protein] + phosphate</text>
        <dbReference type="Rhea" id="RHEA:47004"/>
        <dbReference type="Rhea" id="RHEA-COMP:11060"/>
        <dbReference type="Rhea" id="RHEA-COMP:11605"/>
        <dbReference type="ChEBI" id="CHEBI:15377"/>
        <dbReference type="ChEBI" id="CHEBI:30013"/>
        <dbReference type="ChEBI" id="CHEBI:43474"/>
        <dbReference type="ChEBI" id="CHEBI:61977"/>
        <dbReference type="EC" id="3.1.3.16"/>
    </reaction>
</comment>
<proteinExistence type="inferred from homology"/>
<evidence type="ECO:0000256" key="11">
    <source>
        <dbReference type="ARBA" id="ARBA00048336"/>
    </source>
</evidence>
<evidence type="ECO:0000256" key="9">
    <source>
        <dbReference type="ARBA" id="ARBA00023211"/>
    </source>
</evidence>
<comment type="cofactor">
    <cofactor evidence="1">
        <name>Mn(2+)</name>
        <dbReference type="ChEBI" id="CHEBI:29035"/>
    </cofactor>
</comment>
<feature type="region of interest" description="Disordered" evidence="12">
    <location>
        <begin position="1"/>
        <end position="38"/>
    </location>
</feature>
<feature type="compositionally biased region" description="Polar residues" evidence="12">
    <location>
        <begin position="14"/>
        <end position="24"/>
    </location>
</feature>
<evidence type="ECO:0000259" key="13">
    <source>
        <dbReference type="PROSITE" id="PS51746"/>
    </source>
</evidence>
<feature type="domain" description="PPM-type phosphatase" evidence="13">
    <location>
        <begin position="44"/>
        <end position="291"/>
    </location>
</feature>
<name>A0AAW1GNW3_SAPOF</name>
<evidence type="ECO:0000256" key="2">
    <source>
        <dbReference type="ARBA" id="ARBA00001946"/>
    </source>
</evidence>
<dbReference type="Gene3D" id="3.60.40.10">
    <property type="entry name" value="PPM-type phosphatase domain"/>
    <property type="match status" value="1"/>
</dbReference>
<dbReference type="InterPro" id="IPR015655">
    <property type="entry name" value="PP2C"/>
</dbReference>
<dbReference type="PROSITE" id="PS51746">
    <property type="entry name" value="PPM_2"/>
    <property type="match status" value="1"/>
</dbReference>
<evidence type="ECO:0000256" key="12">
    <source>
        <dbReference type="SAM" id="MobiDB-lite"/>
    </source>
</evidence>
<dbReference type="EMBL" id="JBDFQZ010000014">
    <property type="protein sequence ID" value="KAK9666510.1"/>
    <property type="molecule type" value="Genomic_DNA"/>
</dbReference>